<dbReference type="GO" id="GO:0030313">
    <property type="term" value="C:cell envelope"/>
    <property type="evidence" value="ECO:0007669"/>
    <property type="project" value="UniProtKB-SubCell"/>
</dbReference>
<comment type="subcellular location">
    <subcellularLocation>
        <location evidence="1">Cell envelope</location>
    </subcellularLocation>
</comment>
<dbReference type="EMBL" id="SZQA01000023">
    <property type="protein sequence ID" value="TKK86106.1"/>
    <property type="molecule type" value="Genomic_DNA"/>
</dbReference>
<keyword evidence="4" id="KW-0732">Signal</keyword>
<comment type="caution">
    <text evidence="5">The sequence shown here is derived from an EMBL/GenBank/DDBJ whole genome shotgun (WGS) entry which is preliminary data.</text>
</comment>
<dbReference type="Pfam" id="PF07161">
    <property type="entry name" value="LppX_LprAFG"/>
    <property type="match status" value="1"/>
</dbReference>
<keyword evidence="6" id="KW-1185">Reference proteome</keyword>
<feature type="signal peptide" evidence="4">
    <location>
        <begin position="1"/>
        <end position="20"/>
    </location>
</feature>
<dbReference type="SUPFAM" id="SSF89392">
    <property type="entry name" value="Prokaryotic lipoproteins and lipoprotein localization factors"/>
    <property type="match status" value="1"/>
</dbReference>
<keyword evidence="3" id="KW-1003">Cell membrane</keyword>
<dbReference type="AlphaFoldDB" id="A0A4U3MEF3"/>
<keyword evidence="3" id="KW-0472">Membrane</keyword>
<proteinExistence type="inferred from homology"/>
<dbReference type="OrthoDB" id="4763237at2"/>
<evidence type="ECO:0000313" key="6">
    <source>
        <dbReference type="Proteomes" id="UP000308705"/>
    </source>
</evidence>
<accession>A0A4U3MEF3</accession>
<name>A0A4U3MEF3_9ACTN</name>
<dbReference type="InterPro" id="IPR009830">
    <property type="entry name" value="LppX/LprAFG"/>
</dbReference>
<dbReference type="InterPro" id="IPR029046">
    <property type="entry name" value="LolA/LolB/LppX"/>
</dbReference>
<feature type="chain" id="PRO_5020956375" evidence="4">
    <location>
        <begin position="21"/>
        <end position="212"/>
    </location>
</feature>
<dbReference type="RefSeq" id="WP_137249170.1">
    <property type="nucleotide sequence ID" value="NZ_SZQA01000023.1"/>
</dbReference>
<evidence type="ECO:0000256" key="3">
    <source>
        <dbReference type="ARBA" id="ARBA00022475"/>
    </source>
</evidence>
<gene>
    <name evidence="5" type="ORF">FDA94_23105</name>
</gene>
<dbReference type="Proteomes" id="UP000308705">
    <property type="component" value="Unassembled WGS sequence"/>
</dbReference>
<organism evidence="5 6">
    <name type="scientific">Herbidospora galbida</name>
    <dbReference type="NCBI Taxonomy" id="2575442"/>
    <lineage>
        <taxon>Bacteria</taxon>
        <taxon>Bacillati</taxon>
        <taxon>Actinomycetota</taxon>
        <taxon>Actinomycetes</taxon>
        <taxon>Streptosporangiales</taxon>
        <taxon>Streptosporangiaceae</taxon>
        <taxon>Herbidospora</taxon>
    </lineage>
</organism>
<evidence type="ECO:0000256" key="4">
    <source>
        <dbReference type="SAM" id="SignalP"/>
    </source>
</evidence>
<evidence type="ECO:0000256" key="2">
    <source>
        <dbReference type="ARBA" id="ARBA00009194"/>
    </source>
</evidence>
<evidence type="ECO:0000313" key="5">
    <source>
        <dbReference type="EMBL" id="TKK86106.1"/>
    </source>
</evidence>
<evidence type="ECO:0000256" key="1">
    <source>
        <dbReference type="ARBA" id="ARBA00004196"/>
    </source>
</evidence>
<keyword evidence="5" id="KW-0449">Lipoprotein</keyword>
<dbReference type="CDD" id="cd16334">
    <property type="entry name" value="LppX-like"/>
    <property type="match status" value="1"/>
</dbReference>
<dbReference type="Gene3D" id="2.50.20.20">
    <property type="match status" value="1"/>
</dbReference>
<comment type="similarity">
    <text evidence="2">Belongs to the LppX/LprAFG lipoprotein family.</text>
</comment>
<dbReference type="PROSITE" id="PS51257">
    <property type="entry name" value="PROKAR_LIPOPROTEIN"/>
    <property type="match status" value="1"/>
</dbReference>
<sequence>MRRILCLAALVAFVTACSSATTEGGLPAAPDVLKKSAAAMGAVKTVSFSLTTEGNPPIPVKTAEGDLTREGDARGKLQIMIGALQELEFVLAGDAVYIKGPTGGFQKSMSRAQLAALYDPSAVVTAVPTLLSSAKGATIEGEQNGVYTVKVTLPGEPLKKIVPGVTGDLPGTLMIDKATSRVTAIDLPLNGGTVKVALTDYDAPVTIEPPAV</sequence>
<protein>
    <submittedName>
        <fullName evidence="5">LppX_LprAFG lipoprotein</fullName>
    </submittedName>
</protein>
<reference evidence="5 6" key="1">
    <citation type="submission" date="2019-04" db="EMBL/GenBank/DDBJ databases">
        <title>Herbidospora sp. NEAU-GS14.nov., a novel actinomycete isolated from soil.</title>
        <authorList>
            <person name="Han L."/>
        </authorList>
    </citation>
    <scope>NUCLEOTIDE SEQUENCE [LARGE SCALE GENOMIC DNA]</scope>
    <source>
        <strain evidence="5 6">NEAU-GS14</strain>
    </source>
</reference>